<proteinExistence type="predicted"/>
<reference evidence="1 2" key="1">
    <citation type="submission" date="2024-05" db="EMBL/GenBank/DDBJ databases">
        <title>Genome sequencing and assembly of Indian major carp, Cirrhinus mrigala (Hamilton, 1822).</title>
        <authorList>
            <person name="Mohindra V."/>
            <person name="Chowdhury L.M."/>
            <person name="Lal K."/>
            <person name="Jena J.K."/>
        </authorList>
    </citation>
    <scope>NUCLEOTIDE SEQUENCE [LARGE SCALE GENOMIC DNA]</scope>
    <source>
        <strain evidence="1">CM1030</strain>
        <tissue evidence="1">Blood</tissue>
    </source>
</reference>
<evidence type="ECO:0000313" key="1">
    <source>
        <dbReference type="EMBL" id="KAL0196158.1"/>
    </source>
</evidence>
<feature type="non-terminal residue" evidence="1">
    <location>
        <position position="1"/>
    </location>
</feature>
<dbReference type="EMBL" id="JAMKFB020000004">
    <property type="protein sequence ID" value="KAL0196158.1"/>
    <property type="molecule type" value="Genomic_DNA"/>
</dbReference>
<gene>
    <name evidence="1" type="ORF">M9458_009730</name>
</gene>
<protein>
    <submittedName>
        <fullName evidence="1">Uncharacterized protein</fullName>
    </submittedName>
</protein>
<feature type="non-terminal residue" evidence="1">
    <location>
        <position position="69"/>
    </location>
</feature>
<evidence type="ECO:0000313" key="2">
    <source>
        <dbReference type="Proteomes" id="UP001529510"/>
    </source>
</evidence>
<comment type="caution">
    <text evidence="1">The sequence shown here is derived from an EMBL/GenBank/DDBJ whole genome shotgun (WGS) entry which is preliminary data.</text>
</comment>
<keyword evidence="2" id="KW-1185">Reference proteome</keyword>
<dbReference type="AlphaFoldDB" id="A0ABD0RE38"/>
<sequence>VTWCPVPCITFSLCTSRTPAMVRLYTRTAPAVCTGNRRPSTRSATSCTVLRWSGKTLMLNPRRSPCTLR</sequence>
<name>A0ABD0RE38_CIRMR</name>
<dbReference type="Proteomes" id="UP001529510">
    <property type="component" value="Unassembled WGS sequence"/>
</dbReference>
<accession>A0ABD0RE38</accession>
<organism evidence="1 2">
    <name type="scientific">Cirrhinus mrigala</name>
    <name type="common">Mrigala</name>
    <dbReference type="NCBI Taxonomy" id="683832"/>
    <lineage>
        <taxon>Eukaryota</taxon>
        <taxon>Metazoa</taxon>
        <taxon>Chordata</taxon>
        <taxon>Craniata</taxon>
        <taxon>Vertebrata</taxon>
        <taxon>Euteleostomi</taxon>
        <taxon>Actinopterygii</taxon>
        <taxon>Neopterygii</taxon>
        <taxon>Teleostei</taxon>
        <taxon>Ostariophysi</taxon>
        <taxon>Cypriniformes</taxon>
        <taxon>Cyprinidae</taxon>
        <taxon>Labeoninae</taxon>
        <taxon>Labeonini</taxon>
        <taxon>Cirrhinus</taxon>
    </lineage>
</organism>